<organism evidence="2">
    <name type="scientific">Bracon brevicornis</name>
    <dbReference type="NCBI Taxonomy" id="1563983"/>
    <lineage>
        <taxon>Eukaryota</taxon>
        <taxon>Metazoa</taxon>
        <taxon>Ecdysozoa</taxon>
        <taxon>Arthropoda</taxon>
        <taxon>Hexapoda</taxon>
        <taxon>Insecta</taxon>
        <taxon>Pterygota</taxon>
        <taxon>Neoptera</taxon>
        <taxon>Endopterygota</taxon>
        <taxon>Hymenoptera</taxon>
        <taxon>Apocrita</taxon>
        <taxon>Ichneumonoidea</taxon>
        <taxon>Braconidae</taxon>
        <taxon>Braconinae</taxon>
        <taxon>Bracon</taxon>
    </lineage>
</organism>
<gene>
    <name evidence="2" type="ORF">BBRV_LOCUS76113</name>
</gene>
<evidence type="ECO:0000313" key="2">
    <source>
        <dbReference type="EMBL" id="CAD1561997.1"/>
    </source>
</evidence>
<feature type="region of interest" description="Disordered" evidence="1">
    <location>
        <begin position="131"/>
        <end position="154"/>
    </location>
</feature>
<accession>A0A6V7KHM7</accession>
<feature type="region of interest" description="Disordered" evidence="1">
    <location>
        <begin position="92"/>
        <end position="118"/>
    </location>
</feature>
<feature type="compositionally biased region" description="Polar residues" evidence="1">
    <location>
        <begin position="98"/>
        <end position="108"/>
    </location>
</feature>
<dbReference type="Pfam" id="PF13730">
    <property type="entry name" value="HTH_36"/>
    <property type="match status" value="1"/>
</dbReference>
<evidence type="ECO:0000256" key="1">
    <source>
        <dbReference type="SAM" id="MobiDB-lite"/>
    </source>
</evidence>
<evidence type="ECO:0008006" key="3">
    <source>
        <dbReference type="Google" id="ProtNLM"/>
    </source>
</evidence>
<sequence>MSRIATDWAWSLNLPSSQKLLLLSLADRADEQHCCYPSIQRLVSDTGLERKTIGKGINQMLEEGLIHDTGERKGPTKRVRVLQLNIGSKCTQKRNDTENGNVTKNGTLNDPKIGTLNDPKIGTLNQSLEPNIEPEKNIPLPLTDKKTQFDPLTEKPSNVSAEVWADWVSHRKEIRHPLTPTTCKRIRSMLENHVNPDAVIGLSIERGWQGLFPEKITEPANTTPAFDVSRLTEEQRRELALYELLEGR</sequence>
<protein>
    <recommendedName>
        <fullName evidence="3">Helix-turn-helix domain-containing protein</fullName>
    </recommendedName>
</protein>
<dbReference type="AlphaFoldDB" id="A0A6V7KHM7"/>
<dbReference type="EMBL" id="CADCXW020000077">
    <property type="protein sequence ID" value="CAD1561997.1"/>
    <property type="molecule type" value="Genomic_DNA"/>
</dbReference>
<reference evidence="2" key="1">
    <citation type="submission" date="2020-07" db="EMBL/GenBank/DDBJ databases">
        <authorList>
            <person name="Ferguson B K."/>
        </authorList>
    </citation>
    <scope>NUCLEOTIDE SEQUENCE</scope>
    <source>
        <strain evidence="2">L06</strain>
    </source>
</reference>
<proteinExistence type="predicted"/>
<dbReference type="Gene3D" id="1.10.10.10">
    <property type="entry name" value="Winged helix-like DNA-binding domain superfamily/Winged helix DNA-binding domain"/>
    <property type="match status" value="1"/>
</dbReference>
<dbReference type="InterPro" id="IPR036388">
    <property type="entry name" value="WH-like_DNA-bd_sf"/>
</dbReference>
<name>A0A6V7KHM7_9HYME</name>